<evidence type="ECO:0000313" key="3">
    <source>
        <dbReference type="Proteomes" id="UP000030669"/>
    </source>
</evidence>
<dbReference type="GeneID" id="19309658"/>
<dbReference type="EMBL" id="KB469305">
    <property type="protein sequence ID" value="EPQ53866.1"/>
    <property type="molecule type" value="Genomic_DNA"/>
</dbReference>
<keyword evidence="3" id="KW-1185">Reference proteome</keyword>
<organism evidence="2 3">
    <name type="scientific">Gloeophyllum trabeum (strain ATCC 11539 / FP-39264 / Madison 617)</name>
    <name type="common">Brown rot fungus</name>
    <dbReference type="NCBI Taxonomy" id="670483"/>
    <lineage>
        <taxon>Eukaryota</taxon>
        <taxon>Fungi</taxon>
        <taxon>Dikarya</taxon>
        <taxon>Basidiomycota</taxon>
        <taxon>Agaricomycotina</taxon>
        <taxon>Agaricomycetes</taxon>
        <taxon>Gloeophyllales</taxon>
        <taxon>Gloeophyllaceae</taxon>
        <taxon>Gloeophyllum</taxon>
    </lineage>
</organism>
<evidence type="ECO:0000256" key="1">
    <source>
        <dbReference type="SAM" id="MobiDB-lite"/>
    </source>
</evidence>
<dbReference type="AlphaFoldDB" id="S7Q1L4"/>
<feature type="compositionally biased region" description="Acidic residues" evidence="1">
    <location>
        <begin position="298"/>
        <end position="310"/>
    </location>
</feature>
<feature type="compositionally biased region" description="Basic and acidic residues" evidence="1">
    <location>
        <begin position="191"/>
        <end position="208"/>
    </location>
</feature>
<dbReference type="KEGG" id="gtr:GLOTRDRAFT_94980"/>
<protein>
    <submittedName>
        <fullName evidence="2">Uncharacterized protein</fullName>
    </submittedName>
</protein>
<feature type="region of interest" description="Disordered" evidence="1">
    <location>
        <begin position="191"/>
        <end position="225"/>
    </location>
</feature>
<sequence>MPPLPEKPPLYQVGYIATPEAIHAKEVCEFTQNRTKRCLKAALNMWLARVLRKRQMTLECDSPKEWQKLVKREALLKSLGIGNPKKARGSKQPWLGMPRHYDPPSSPARSSARLPPEAFARAKAKLLARRLHEELDKAAEKFANMGIQECEDEETGQKVKRSMRLKGTKEKKERAEAEKAVIDALEKLDIREDDGGSEEGGQRRDTGRRFSTKGKQRRAKVWGPYLERMRRREGGMPADRLSSGPFEFENNANHAWIQSEAPAATGEVEAVDIPRPEDDMQETMGSSVSVSFESGAQEAEEDQPAETEGEWDEHAIVRESTPMEHQEAQGPLSEPSKPLIPVSDTLPGIARIDYPEFGLPLYHTPRRLRIHDVEVESEIELDWGSDDAGSITTEIIEDIDVDLPENTGMSQLDRDSSIRSVDQMDTLDRDTSLQYPVAANELQRDLSMRLIDPADDIAEAMENIEIMLDGSFMQL</sequence>
<dbReference type="Proteomes" id="UP000030669">
    <property type="component" value="Unassembled WGS sequence"/>
</dbReference>
<feature type="compositionally biased region" description="Polar residues" evidence="1">
    <location>
        <begin position="283"/>
        <end position="294"/>
    </location>
</feature>
<gene>
    <name evidence="2" type="ORF">GLOTRDRAFT_94980</name>
</gene>
<feature type="region of interest" description="Disordered" evidence="1">
    <location>
        <begin position="82"/>
        <end position="113"/>
    </location>
</feature>
<dbReference type="RefSeq" id="XP_007868137.1">
    <property type="nucleotide sequence ID" value="XM_007869946.1"/>
</dbReference>
<accession>S7Q1L4</accession>
<dbReference type="HOGENOM" id="CLU_574979_0_0_1"/>
<feature type="region of interest" description="Disordered" evidence="1">
    <location>
        <begin position="277"/>
        <end position="310"/>
    </location>
</feature>
<reference evidence="2 3" key="1">
    <citation type="journal article" date="2012" name="Science">
        <title>The Paleozoic origin of enzymatic lignin decomposition reconstructed from 31 fungal genomes.</title>
        <authorList>
            <person name="Floudas D."/>
            <person name="Binder M."/>
            <person name="Riley R."/>
            <person name="Barry K."/>
            <person name="Blanchette R.A."/>
            <person name="Henrissat B."/>
            <person name="Martinez A.T."/>
            <person name="Otillar R."/>
            <person name="Spatafora J.W."/>
            <person name="Yadav J.S."/>
            <person name="Aerts A."/>
            <person name="Benoit I."/>
            <person name="Boyd A."/>
            <person name="Carlson A."/>
            <person name="Copeland A."/>
            <person name="Coutinho P.M."/>
            <person name="de Vries R.P."/>
            <person name="Ferreira P."/>
            <person name="Findley K."/>
            <person name="Foster B."/>
            <person name="Gaskell J."/>
            <person name="Glotzer D."/>
            <person name="Gorecki P."/>
            <person name="Heitman J."/>
            <person name="Hesse C."/>
            <person name="Hori C."/>
            <person name="Igarashi K."/>
            <person name="Jurgens J.A."/>
            <person name="Kallen N."/>
            <person name="Kersten P."/>
            <person name="Kohler A."/>
            <person name="Kuees U."/>
            <person name="Kumar T.K.A."/>
            <person name="Kuo A."/>
            <person name="LaButti K."/>
            <person name="Larrondo L.F."/>
            <person name="Lindquist E."/>
            <person name="Ling A."/>
            <person name="Lombard V."/>
            <person name="Lucas S."/>
            <person name="Lundell T."/>
            <person name="Martin R."/>
            <person name="McLaughlin D.J."/>
            <person name="Morgenstern I."/>
            <person name="Morin E."/>
            <person name="Murat C."/>
            <person name="Nagy L.G."/>
            <person name="Nolan M."/>
            <person name="Ohm R.A."/>
            <person name="Patyshakuliyeva A."/>
            <person name="Rokas A."/>
            <person name="Ruiz-Duenas F.J."/>
            <person name="Sabat G."/>
            <person name="Salamov A."/>
            <person name="Samejima M."/>
            <person name="Schmutz J."/>
            <person name="Slot J.C."/>
            <person name="St John F."/>
            <person name="Stenlid J."/>
            <person name="Sun H."/>
            <person name="Sun S."/>
            <person name="Syed K."/>
            <person name="Tsang A."/>
            <person name="Wiebenga A."/>
            <person name="Young D."/>
            <person name="Pisabarro A."/>
            <person name="Eastwood D.C."/>
            <person name="Martin F."/>
            <person name="Cullen D."/>
            <person name="Grigoriev I.V."/>
            <person name="Hibbett D.S."/>
        </authorList>
    </citation>
    <scope>NUCLEOTIDE SEQUENCE [LARGE SCALE GENOMIC DNA]</scope>
    <source>
        <strain evidence="2 3">ATCC 11539</strain>
    </source>
</reference>
<name>S7Q1L4_GLOTA</name>
<evidence type="ECO:0000313" key="2">
    <source>
        <dbReference type="EMBL" id="EPQ53866.1"/>
    </source>
</evidence>
<feature type="compositionally biased region" description="Basic residues" evidence="1">
    <location>
        <begin position="210"/>
        <end position="220"/>
    </location>
</feature>
<proteinExistence type="predicted"/>